<dbReference type="Proteomes" id="UP000240505">
    <property type="component" value="Chromosome"/>
</dbReference>
<gene>
    <name evidence="1" type="ORF">C9I28_15380</name>
</gene>
<dbReference type="Gene3D" id="2.60.120.260">
    <property type="entry name" value="Galactose-binding domain-like"/>
    <property type="match status" value="1"/>
</dbReference>
<dbReference type="AlphaFoldDB" id="A0A2R4CBA9"/>
<dbReference type="SUPFAM" id="SSF49785">
    <property type="entry name" value="Galactose-binding domain-like"/>
    <property type="match status" value="1"/>
</dbReference>
<reference evidence="1 2" key="1">
    <citation type="submission" date="2018-03" db="EMBL/GenBank/DDBJ databases">
        <title>Massilia armeniaca sp. nov., isolated from desert soil.</title>
        <authorList>
            <person name="Huang H."/>
            <person name="Ren M."/>
        </authorList>
    </citation>
    <scope>NUCLEOTIDE SEQUENCE [LARGE SCALE GENOMIC DNA]</scope>
    <source>
        <strain evidence="1 2">ZMN-3</strain>
    </source>
</reference>
<dbReference type="KEGG" id="masz:C9I28_15380"/>
<keyword evidence="2" id="KW-1185">Reference proteome</keyword>
<proteinExistence type="predicted"/>
<evidence type="ECO:0000313" key="1">
    <source>
        <dbReference type="EMBL" id="AVR96893.1"/>
    </source>
</evidence>
<evidence type="ECO:0008006" key="3">
    <source>
        <dbReference type="Google" id="ProtNLM"/>
    </source>
</evidence>
<evidence type="ECO:0000313" key="2">
    <source>
        <dbReference type="Proteomes" id="UP000240505"/>
    </source>
</evidence>
<accession>A0A2R4CBA9</accession>
<dbReference type="EMBL" id="CP028324">
    <property type="protein sequence ID" value="AVR96893.1"/>
    <property type="molecule type" value="Genomic_DNA"/>
</dbReference>
<dbReference type="OrthoDB" id="9885322at2"/>
<dbReference type="InterPro" id="IPR008979">
    <property type="entry name" value="Galactose-bd-like_sf"/>
</dbReference>
<organism evidence="1 2">
    <name type="scientific">Pseudoduganella armeniaca</name>
    <dbReference type="NCBI Taxonomy" id="2072590"/>
    <lineage>
        <taxon>Bacteria</taxon>
        <taxon>Pseudomonadati</taxon>
        <taxon>Pseudomonadota</taxon>
        <taxon>Betaproteobacteria</taxon>
        <taxon>Burkholderiales</taxon>
        <taxon>Oxalobacteraceae</taxon>
        <taxon>Telluria group</taxon>
        <taxon>Pseudoduganella</taxon>
    </lineage>
</organism>
<name>A0A2R4CBA9_9BURK</name>
<protein>
    <recommendedName>
        <fullName evidence="3">CBM-cenC domain-containing protein</fullName>
    </recommendedName>
</protein>
<sequence>MESYPFKLSAAVPSITIPSQGDLFVYESAEASPRANLLGYSEQFDAAAWQKTNVTAAANVGAAPDGTAFADKITGTAAAWWMRQSAIPVESGQEYTASVWMRTTTPGTVDLYMVDTVVSKLACDVTTDWRRFSITYRASSANLAFQIGASAFGRDIFVFGAMVEKGPNMGPYIPSAGAGVAYGPGEGRIRVKPDTGGEIVLRPGQRYRTPERTTNWTIRPYGAEPLEGWLIIGQGDFDDANTKNSVKLDATFANVVTVANDTNSRVPITVMNDTSARVPVSLDPNQLIQQSAPIMAYTNAKSNINMPVNGTWIAVLTAAENVNGVILEQVMATQTYVLCAKASMPQGYYDGDVLSSNAPLMDTTRRKVPAGKGVWMQSANGTTGTVNVLYTVL</sequence>